<accession>A0A1W1BF57</accession>
<proteinExistence type="predicted"/>
<dbReference type="AlphaFoldDB" id="A0A1W1BF57"/>
<protein>
    <submittedName>
        <fullName evidence="1">TsaC protein (YrdC domain) required for threonylcarbamoyladenosine t(6)A37 modification in tRNA</fullName>
    </submittedName>
</protein>
<dbReference type="SUPFAM" id="SSF55821">
    <property type="entry name" value="YrdC/RibB"/>
    <property type="match status" value="1"/>
</dbReference>
<gene>
    <name evidence="1" type="ORF">MNB_SV-12-462</name>
</gene>
<dbReference type="EMBL" id="FPHE01000029">
    <property type="protein sequence ID" value="SFV52152.1"/>
    <property type="molecule type" value="Genomic_DNA"/>
</dbReference>
<dbReference type="InterPro" id="IPR017945">
    <property type="entry name" value="DHBP_synth_RibB-like_a/b_dom"/>
</dbReference>
<sequence length="144" mass="16433">MKNLLYLAQTDTTIGFISQDATKIDQAKKRLPNKHYIRTVNSLATLQKFSRVPNRHKNRVRRSKQTTFIIPNGLSFRVIKEYEHNLLLDRLEWAYSSSANLSGAEYEEGYARVVVEVVVASSLKAKGKASTIYRLGTNGIQFIR</sequence>
<evidence type="ECO:0000313" key="1">
    <source>
        <dbReference type="EMBL" id="SFV52152.1"/>
    </source>
</evidence>
<name>A0A1W1BF57_9ZZZZ</name>
<reference evidence="1" key="1">
    <citation type="submission" date="2016-10" db="EMBL/GenBank/DDBJ databases">
        <authorList>
            <person name="de Groot N.N."/>
        </authorList>
    </citation>
    <scope>NUCLEOTIDE SEQUENCE</scope>
</reference>
<organism evidence="1">
    <name type="scientific">hydrothermal vent metagenome</name>
    <dbReference type="NCBI Taxonomy" id="652676"/>
    <lineage>
        <taxon>unclassified sequences</taxon>
        <taxon>metagenomes</taxon>
        <taxon>ecological metagenomes</taxon>
    </lineage>
</organism>